<dbReference type="FunFam" id="3.30.160.60:FF:000023">
    <property type="entry name" value="zinc finger protein 37 homolog"/>
    <property type="match status" value="1"/>
</dbReference>
<feature type="domain" description="C2H2-type" evidence="14">
    <location>
        <begin position="602"/>
        <end position="629"/>
    </location>
</feature>
<dbReference type="FunFam" id="1.10.4020.10:FF:000005">
    <property type="entry name" value="Uncharacterized protein"/>
    <property type="match status" value="1"/>
</dbReference>
<keyword evidence="9" id="KW-0238">DNA-binding</keyword>
<evidence type="ECO:0000256" key="4">
    <source>
        <dbReference type="ARBA" id="ARBA00022723"/>
    </source>
</evidence>
<dbReference type="FunFam" id="3.30.160.60:FF:000557">
    <property type="entry name" value="zinc finger and SCAN domain-containing protein 29"/>
    <property type="match status" value="1"/>
</dbReference>
<dbReference type="FunFam" id="3.30.160.60:FF:000292">
    <property type="entry name" value="zinc finger protein 619"/>
    <property type="match status" value="1"/>
</dbReference>
<comment type="function">
    <text evidence="1">May be involved in transcriptional regulation.</text>
</comment>
<dbReference type="CDD" id="cd07936">
    <property type="entry name" value="SCAN"/>
    <property type="match status" value="1"/>
</dbReference>
<dbReference type="InterPro" id="IPR003309">
    <property type="entry name" value="SCAN_dom"/>
</dbReference>
<feature type="domain" description="C2H2-type" evidence="14">
    <location>
        <begin position="490"/>
        <end position="517"/>
    </location>
</feature>
<evidence type="ECO:0000256" key="9">
    <source>
        <dbReference type="ARBA" id="ARBA00023125"/>
    </source>
</evidence>
<feature type="domain" description="C2H2-type" evidence="14">
    <location>
        <begin position="714"/>
        <end position="741"/>
    </location>
</feature>
<keyword evidence="6 12" id="KW-0863">Zinc-finger</keyword>
<dbReference type="RefSeq" id="XP_025032085.1">
    <property type="nucleotide sequence ID" value="XM_025176317.1"/>
</dbReference>
<dbReference type="KEGG" id="pbi:107326597"/>
<feature type="domain" description="C2H2-type" evidence="14">
    <location>
        <begin position="798"/>
        <end position="825"/>
    </location>
</feature>
<dbReference type="InterPro" id="IPR013087">
    <property type="entry name" value="Znf_C2H2_type"/>
</dbReference>
<dbReference type="Proteomes" id="UP000695026">
    <property type="component" value="Unplaced"/>
</dbReference>
<dbReference type="PANTHER" id="PTHR24390">
    <property type="entry name" value="ZINC FINGER PROTEIN"/>
    <property type="match status" value="1"/>
</dbReference>
<evidence type="ECO:0000256" key="1">
    <source>
        <dbReference type="ARBA" id="ARBA00003767"/>
    </source>
</evidence>
<sequence>MDGDLVLSAPAALEIQEVPLKCCREPRQMMEAKEPLWEGTGKSFCDAQAKSQEKFSQWPGQKILEIKTLTWDIQHQALREFCFQKAEGPRDICSYLHRLCHQWLQPERHTKAQMLDLVILEQFLAVLPPEMESWVRECGAETSSQAVALAEGFLLSQEEDKEEQGSSFKSRGDLSDPPLEMLSKEDQIQEISSGDSMMSQVLLEMSPFSDGPDRATLPPTQGPMSFKEVAVYFSEEEWALLDSDQKALHGEVMLENSRNVASLTKPDPASWLEEEDPLFQGSRKENDEENYNCQEPDLGTSETIQQEGGKEAFENHCGKKNIKENLPKYVAEKSPPSQCAAVWEFLLAQQDQKGMRRENCLWWGKVFKDNSDLQPHCETEARDKQYECIKYGTFFSQSFPFNLCQQIHMQSGKDFSSQSQLASHKRLYTEENRYKCTECGLNFSKRSSLTSHKRIHTGEKPYKCMQCEKSFRMSSHLTSHKRIHSGEKPYKCMECGKSFSQSSHFTSHKRLHTGEKPYKCMECGQCYRLSSQLTSHKSIHTGENPYKCIECGKSFSTNSSLTLHKRIHTGEKPYKCIECGKSFKQSSQLTSHKSIHTGKKPYTCMECGLSFRMKSSLTFHARIHSGEKPYKCTECGKSFRWNSYLTSHMRVHTGEKPYKCMECGKSFSKRSSLTYHRRIHTGEKPFTCMECGKSFSNSSVLCSHKRTHSGEKPYKCMVCGKSFSQSSHLTSHTRLHTGEKPYKCMECGKSFSNCSVLRSHKRIHSGEKPYTCTECGKNFSQSSHLTSHKRLHTGEKPYTCTVCGKSFSKGSTLTFHKTVHTGEKPYKCLECGKSFKQNSQLTSHKRIHTRKKQTNVWSMECTAK</sequence>
<comment type="similarity">
    <text evidence="3">Belongs to the krueppel C2H2-type zinc-finger protein family.</text>
</comment>
<dbReference type="SUPFAM" id="SSF47353">
    <property type="entry name" value="Retrovirus capsid dimerization domain-like"/>
    <property type="match status" value="1"/>
</dbReference>
<dbReference type="InterPro" id="IPR036051">
    <property type="entry name" value="KRAB_dom_sf"/>
</dbReference>
<dbReference type="FunFam" id="3.30.160.60:FF:002090">
    <property type="entry name" value="Zinc finger protein 473"/>
    <property type="match status" value="1"/>
</dbReference>
<dbReference type="Gene3D" id="6.10.140.140">
    <property type="match status" value="1"/>
</dbReference>
<dbReference type="FunFam" id="3.30.160.60:FF:001997">
    <property type="entry name" value="Uncharacterized protein"/>
    <property type="match status" value="2"/>
</dbReference>
<evidence type="ECO:0000256" key="11">
    <source>
        <dbReference type="ARBA" id="ARBA00023242"/>
    </source>
</evidence>
<feature type="region of interest" description="Disordered" evidence="13">
    <location>
        <begin position="160"/>
        <end position="179"/>
    </location>
</feature>
<evidence type="ECO:0000256" key="13">
    <source>
        <dbReference type="SAM" id="MobiDB-lite"/>
    </source>
</evidence>
<keyword evidence="5" id="KW-0677">Repeat</keyword>
<feature type="domain" description="C2H2-type" evidence="14">
    <location>
        <begin position="462"/>
        <end position="489"/>
    </location>
</feature>
<dbReference type="Pfam" id="PF00096">
    <property type="entry name" value="zf-C2H2"/>
    <property type="match status" value="13"/>
</dbReference>
<dbReference type="SUPFAM" id="SSF57667">
    <property type="entry name" value="beta-beta-alpha zinc fingers"/>
    <property type="match status" value="8"/>
</dbReference>
<dbReference type="FunFam" id="3.30.160.60:FF:000624">
    <property type="entry name" value="zinc finger protein 697"/>
    <property type="match status" value="1"/>
</dbReference>
<dbReference type="GO" id="GO:0008270">
    <property type="term" value="F:zinc ion binding"/>
    <property type="evidence" value="ECO:0007669"/>
    <property type="project" value="UniProtKB-KW"/>
</dbReference>
<feature type="domain" description="SCAN box" evidence="15">
    <location>
        <begin position="75"/>
        <end position="153"/>
    </location>
</feature>
<feature type="domain" description="C2H2-type" evidence="14">
    <location>
        <begin position="574"/>
        <end position="601"/>
    </location>
</feature>
<gene>
    <name evidence="18" type="primary">LOC107326597</name>
</gene>
<keyword evidence="4" id="KW-0479">Metal-binding</keyword>
<dbReference type="GeneID" id="107326597"/>
<evidence type="ECO:0000256" key="7">
    <source>
        <dbReference type="ARBA" id="ARBA00022833"/>
    </source>
</evidence>
<dbReference type="Gene3D" id="1.10.4020.10">
    <property type="entry name" value="DNA breaking-rejoining enzymes"/>
    <property type="match status" value="1"/>
</dbReference>
<dbReference type="InterPro" id="IPR001909">
    <property type="entry name" value="KRAB"/>
</dbReference>
<dbReference type="SMART" id="SM00349">
    <property type="entry name" value="KRAB"/>
    <property type="match status" value="1"/>
</dbReference>
<dbReference type="GO" id="GO:0003700">
    <property type="term" value="F:DNA-binding transcription factor activity"/>
    <property type="evidence" value="ECO:0007669"/>
    <property type="project" value="TreeGrafter"/>
</dbReference>
<dbReference type="InterPro" id="IPR036236">
    <property type="entry name" value="Znf_C2H2_sf"/>
</dbReference>
<evidence type="ECO:0000256" key="8">
    <source>
        <dbReference type="ARBA" id="ARBA00023015"/>
    </source>
</evidence>
<feature type="domain" description="KRAB" evidence="16">
    <location>
        <begin position="224"/>
        <end position="291"/>
    </location>
</feature>
<dbReference type="Pfam" id="PF02023">
    <property type="entry name" value="SCAN"/>
    <property type="match status" value="1"/>
</dbReference>
<dbReference type="Pfam" id="PF13912">
    <property type="entry name" value="zf-C2H2_6"/>
    <property type="match status" value="1"/>
</dbReference>
<evidence type="ECO:0000313" key="18">
    <source>
        <dbReference type="RefSeq" id="XP_025032085.1"/>
    </source>
</evidence>
<dbReference type="Pfam" id="PF01352">
    <property type="entry name" value="KRAB"/>
    <property type="match status" value="1"/>
</dbReference>
<evidence type="ECO:0000256" key="2">
    <source>
        <dbReference type="ARBA" id="ARBA00004123"/>
    </source>
</evidence>
<feature type="domain" description="C2H2-type" evidence="14">
    <location>
        <begin position="434"/>
        <end position="461"/>
    </location>
</feature>
<protein>
    <submittedName>
        <fullName evidence="18">Zinc finger protein 66</fullName>
    </submittedName>
</protein>
<feature type="domain" description="C2H2-type" evidence="14">
    <location>
        <begin position="658"/>
        <end position="685"/>
    </location>
</feature>
<keyword evidence="7" id="KW-0862">Zinc</keyword>
<dbReference type="PROSITE" id="PS50157">
    <property type="entry name" value="ZINC_FINGER_C2H2_2"/>
    <property type="match status" value="15"/>
</dbReference>
<evidence type="ECO:0000256" key="12">
    <source>
        <dbReference type="PROSITE-ProRule" id="PRU00042"/>
    </source>
</evidence>
<proteinExistence type="inferred from homology"/>
<feature type="domain" description="C2H2-type" evidence="14">
    <location>
        <begin position="546"/>
        <end position="573"/>
    </location>
</feature>
<name>A0A9F5J0W4_PYTBI</name>
<accession>A0A9F5J0W4</accession>
<dbReference type="FunFam" id="3.30.160.60:FF:002343">
    <property type="entry name" value="Zinc finger protein 33A"/>
    <property type="match status" value="6"/>
</dbReference>
<evidence type="ECO:0000259" key="14">
    <source>
        <dbReference type="PROSITE" id="PS50157"/>
    </source>
</evidence>
<dbReference type="OMA" id="GMRRENC"/>
<dbReference type="FunFam" id="3.30.160.60:FF:000466">
    <property type="entry name" value="zinc finger protein 62 homolog"/>
    <property type="match status" value="1"/>
</dbReference>
<dbReference type="SMART" id="SM00355">
    <property type="entry name" value="ZnF_C2H2"/>
    <property type="match status" value="15"/>
</dbReference>
<evidence type="ECO:0000256" key="6">
    <source>
        <dbReference type="ARBA" id="ARBA00022771"/>
    </source>
</evidence>
<keyword evidence="11" id="KW-0539">Nucleus</keyword>
<evidence type="ECO:0000256" key="3">
    <source>
        <dbReference type="ARBA" id="ARBA00006991"/>
    </source>
</evidence>
<dbReference type="InterPro" id="IPR038269">
    <property type="entry name" value="SCAN_sf"/>
</dbReference>
<feature type="domain" description="C2H2-type" evidence="14">
    <location>
        <begin position="686"/>
        <end position="713"/>
    </location>
</feature>
<reference evidence="18" key="1">
    <citation type="submission" date="2025-08" db="UniProtKB">
        <authorList>
            <consortium name="RefSeq"/>
        </authorList>
    </citation>
    <scope>IDENTIFICATION</scope>
    <source>
        <tissue evidence="18">Liver</tissue>
    </source>
</reference>
<evidence type="ECO:0000256" key="5">
    <source>
        <dbReference type="ARBA" id="ARBA00022737"/>
    </source>
</evidence>
<dbReference type="CDD" id="cd07765">
    <property type="entry name" value="KRAB_A-box"/>
    <property type="match status" value="1"/>
</dbReference>
<evidence type="ECO:0000313" key="17">
    <source>
        <dbReference type="Proteomes" id="UP000695026"/>
    </source>
</evidence>
<comment type="subcellular location">
    <subcellularLocation>
        <location evidence="2">Nucleus</location>
    </subcellularLocation>
</comment>
<keyword evidence="10" id="KW-0804">Transcription</keyword>
<dbReference type="SUPFAM" id="SSF109640">
    <property type="entry name" value="KRAB domain (Kruppel-associated box)"/>
    <property type="match status" value="1"/>
</dbReference>
<dbReference type="SMART" id="SM00431">
    <property type="entry name" value="SCAN"/>
    <property type="match status" value="1"/>
</dbReference>
<dbReference type="PROSITE" id="PS50805">
    <property type="entry name" value="KRAB"/>
    <property type="match status" value="1"/>
</dbReference>
<feature type="domain" description="C2H2-type" evidence="14">
    <location>
        <begin position="742"/>
        <end position="769"/>
    </location>
</feature>
<evidence type="ECO:0000256" key="10">
    <source>
        <dbReference type="ARBA" id="ARBA00023163"/>
    </source>
</evidence>
<dbReference type="GO" id="GO:0000978">
    <property type="term" value="F:RNA polymerase II cis-regulatory region sequence-specific DNA binding"/>
    <property type="evidence" value="ECO:0007669"/>
    <property type="project" value="TreeGrafter"/>
</dbReference>
<feature type="domain" description="C2H2-type" evidence="14">
    <location>
        <begin position="770"/>
        <end position="797"/>
    </location>
</feature>
<dbReference type="Gene3D" id="3.30.160.60">
    <property type="entry name" value="Classic Zinc Finger"/>
    <property type="match status" value="15"/>
</dbReference>
<evidence type="ECO:0000259" key="15">
    <source>
        <dbReference type="PROSITE" id="PS50804"/>
    </source>
</evidence>
<dbReference type="PROSITE" id="PS50804">
    <property type="entry name" value="SCAN_BOX"/>
    <property type="match status" value="1"/>
</dbReference>
<keyword evidence="17" id="KW-1185">Reference proteome</keyword>
<feature type="domain" description="C2H2-type" evidence="14">
    <location>
        <begin position="518"/>
        <end position="545"/>
    </location>
</feature>
<evidence type="ECO:0000259" key="16">
    <source>
        <dbReference type="PROSITE" id="PS50805"/>
    </source>
</evidence>
<dbReference type="GO" id="GO:0005634">
    <property type="term" value="C:nucleus"/>
    <property type="evidence" value="ECO:0007669"/>
    <property type="project" value="UniProtKB-SubCell"/>
</dbReference>
<dbReference type="PROSITE" id="PS00028">
    <property type="entry name" value="ZINC_FINGER_C2H2_1"/>
    <property type="match status" value="15"/>
</dbReference>
<feature type="domain" description="C2H2-type" evidence="14">
    <location>
        <begin position="826"/>
        <end position="853"/>
    </location>
</feature>
<organism evidence="17 18">
    <name type="scientific">Python bivittatus</name>
    <name type="common">Burmese python</name>
    <name type="synonym">Python molurus bivittatus</name>
    <dbReference type="NCBI Taxonomy" id="176946"/>
    <lineage>
        <taxon>Eukaryota</taxon>
        <taxon>Metazoa</taxon>
        <taxon>Chordata</taxon>
        <taxon>Craniata</taxon>
        <taxon>Vertebrata</taxon>
        <taxon>Euteleostomi</taxon>
        <taxon>Lepidosauria</taxon>
        <taxon>Squamata</taxon>
        <taxon>Bifurcata</taxon>
        <taxon>Unidentata</taxon>
        <taxon>Episquamata</taxon>
        <taxon>Toxicofera</taxon>
        <taxon>Serpentes</taxon>
        <taxon>Henophidia</taxon>
        <taxon>Pythonidae</taxon>
        <taxon>Python</taxon>
    </lineage>
</organism>
<dbReference type="FunFam" id="3.30.160.60:FF:001343">
    <property type="entry name" value="Zinc finger protein 568"/>
    <property type="match status" value="1"/>
</dbReference>
<feature type="domain" description="C2H2-type" evidence="14">
    <location>
        <begin position="630"/>
        <end position="657"/>
    </location>
</feature>
<dbReference type="GO" id="GO:0006357">
    <property type="term" value="P:regulation of transcription by RNA polymerase II"/>
    <property type="evidence" value="ECO:0007669"/>
    <property type="project" value="TreeGrafter"/>
</dbReference>
<dbReference type="AlphaFoldDB" id="A0A9F5J0W4"/>
<dbReference type="PANTHER" id="PTHR24390:SF240">
    <property type="entry name" value="ZINC FINGER PROTEIN 772"/>
    <property type="match status" value="1"/>
</dbReference>
<keyword evidence="8" id="KW-0805">Transcription regulation</keyword>
<dbReference type="OrthoDB" id="6105938at2759"/>